<accession>A0ACC2WKG8</accession>
<protein>
    <submittedName>
        <fullName evidence="1">Uncharacterized protein</fullName>
    </submittedName>
</protein>
<evidence type="ECO:0000313" key="2">
    <source>
        <dbReference type="Proteomes" id="UP001243375"/>
    </source>
</evidence>
<dbReference type="Proteomes" id="UP001243375">
    <property type="component" value="Unassembled WGS sequence"/>
</dbReference>
<proteinExistence type="predicted"/>
<sequence length="237" mass="26697">MQGEKCDYHSSFNPTSTGTVNEEHVWPKRSISVSFNGKTVLGNRSSDHNERTKSELSNDEGIVKEGGLCSHLRRSRLGDGATTSNNSSQVKKERNPARLQRFKEKFRQRGQKAKQLLDYFEDKDQSESPWDPSLKKNSTVDVRNAGTKSTIPSSSHREGTPADYQKSTALAPPRLMYHVPPAHVYEGLAQLTLTLEEGVAKKRREAQIAAMERRREEQLKELAKFDFGLPGVSNKRL</sequence>
<name>A0ACC2WKG8_9TREE</name>
<gene>
    <name evidence="1" type="ORF">QFC22_006323</name>
</gene>
<dbReference type="EMBL" id="JASBWU010000026">
    <property type="protein sequence ID" value="KAJ9112239.1"/>
    <property type="molecule type" value="Genomic_DNA"/>
</dbReference>
<reference evidence="1" key="1">
    <citation type="submission" date="2023-04" db="EMBL/GenBank/DDBJ databases">
        <title>Draft Genome sequencing of Naganishia species isolated from polar environments using Oxford Nanopore Technology.</title>
        <authorList>
            <person name="Leo P."/>
            <person name="Venkateswaran K."/>
        </authorList>
    </citation>
    <scope>NUCLEOTIDE SEQUENCE</scope>
    <source>
        <strain evidence="1">MNA-CCFEE 5425</strain>
    </source>
</reference>
<keyword evidence="2" id="KW-1185">Reference proteome</keyword>
<evidence type="ECO:0000313" key="1">
    <source>
        <dbReference type="EMBL" id="KAJ9112239.1"/>
    </source>
</evidence>
<organism evidence="1 2">
    <name type="scientific">Naganishia vaughanmartiniae</name>
    <dbReference type="NCBI Taxonomy" id="1424756"/>
    <lineage>
        <taxon>Eukaryota</taxon>
        <taxon>Fungi</taxon>
        <taxon>Dikarya</taxon>
        <taxon>Basidiomycota</taxon>
        <taxon>Agaricomycotina</taxon>
        <taxon>Tremellomycetes</taxon>
        <taxon>Filobasidiales</taxon>
        <taxon>Filobasidiaceae</taxon>
        <taxon>Naganishia</taxon>
    </lineage>
</organism>
<comment type="caution">
    <text evidence="1">The sequence shown here is derived from an EMBL/GenBank/DDBJ whole genome shotgun (WGS) entry which is preliminary data.</text>
</comment>